<dbReference type="Gene3D" id="3.10.20.30">
    <property type="match status" value="1"/>
</dbReference>
<proteinExistence type="predicted"/>
<dbReference type="InterPro" id="IPR027980">
    <property type="entry name" value="RACo_C"/>
</dbReference>
<dbReference type="PANTHER" id="PTHR42895">
    <property type="entry name" value="IRON-SULFUR CLUSTER-BINDING PROTEIN-RELATED"/>
    <property type="match status" value="1"/>
</dbReference>
<dbReference type="SUPFAM" id="SSF54292">
    <property type="entry name" value="2Fe-2S ferredoxin-like"/>
    <property type="match status" value="1"/>
</dbReference>
<organism evidence="2 3">
    <name type="scientific">Aerophobetes bacterium</name>
    <dbReference type="NCBI Taxonomy" id="2030807"/>
    <lineage>
        <taxon>Bacteria</taxon>
        <taxon>Candidatus Aerophobota</taxon>
    </lineage>
</organism>
<protein>
    <submittedName>
        <fullName evidence="2">DUF4445 domain-containing protein</fullName>
    </submittedName>
</protein>
<sequence>MKKVQITFEPDRKTAEVDQETTLLEAASQAGVYVDSVCGGDGICGKCRLILKKGAVKVEPTRLLTRDEIKKGYVLACQTKAKGDVVLEVPPESREEKRKILVDKDAHRFRALYAPLKEKVYFEYHPLVQKMYLELPPPSLQDNVADHVRLYHHIRRQRKAPVMQTGLKIIQILPGILRENNWKVTATLGMRGATTEVIQVEGGDTTKRNYAVAIDVGTSTVVAHLVNLNTSETVDAEATYNSQRIYGEEVTRRMLYVEKNGPDRLRQAIVKDINNVITALILRNGVRLNDIMALVCAGNTIMVHFLLGVDPAQIRKEPYISACTSPPPVRAAEVGIKINPRGLLYCLPSIAGWVGADITAGILATGLYQAEELTMLIDIGTNGEIVIGNKDWMICCSASAGPAFEGSGVTCGMRAAKGAIEKLNITQEGKIRCATIGDSKPRGICGSGLIDLLAELFTSGFIDRSGGLNSHKDKRVREKNGEMEFVLISADQSATGEDLVITQPDIDNLMRAKAAIFAAINILMGFLDLEFEDLQRVYLAGGFGNYLDKESALTIGLIPDLSLDKVQFVGNTSLVGAKMALLSTEALRVCYEISRNITYHDLITHPNYMEEFMSAKFLPHTHLDKFPHLVAGREGSWQRERKKT</sequence>
<dbReference type="InterPro" id="IPR040506">
    <property type="entry name" value="RACo_linker"/>
</dbReference>
<dbReference type="PROSITE" id="PS51085">
    <property type="entry name" value="2FE2S_FER_2"/>
    <property type="match status" value="1"/>
</dbReference>
<dbReference type="InterPro" id="IPR036010">
    <property type="entry name" value="2Fe-2S_ferredoxin-like_sf"/>
</dbReference>
<dbReference type="Pfam" id="PF17651">
    <property type="entry name" value="Raco_middle"/>
    <property type="match status" value="1"/>
</dbReference>
<name>A0A523WE85_UNCAE</name>
<dbReference type="InterPro" id="IPR012675">
    <property type="entry name" value="Beta-grasp_dom_sf"/>
</dbReference>
<evidence type="ECO:0000313" key="2">
    <source>
        <dbReference type="EMBL" id="TET65019.1"/>
    </source>
</evidence>
<dbReference type="Gene3D" id="3.30.420.480">
    <property type="entry name" value="Domain of unknown function (DUF4445)"/>
    <property type="match status" value="1"/>
</dbReference>
<evidence type="ECO:0000259" key="1">
    <source>
        <dbReference type="PROSITE" id="PS51085"/>
    </source>
</evidence>
<evidence type="ECO:0000313" key="3">
    <source>
        <dbReference type="Proteomes" id="UP000319130"/>
    </source>
</evidence>
<dbReference type="SUPFAM" id="SSF53067">
    <property type="entry name" value="Actin-like ATPase domain"/>
    <property type="match status" value="1"/>
</dbReference>
<feature type="domain" description="2Fe-2S ferredoxin-type" evidence="1">
    <location>
        <begin position="2"/>
        <end position="93"/>
    </location>
</feature>
<dbReference type="InterPro" id="IPR042259">
    <property type="entry name" value="Raco-like_middle_sf"/>
</dbReference>
<gene>
    <name evidence="2" type="ORF">E3J48_00265</name>
</gene>
<dbReference type="Pfam" id="PF00111">
    <property type="entry name" value="Fer2"/>
    <property type="match status" value="1"/>
</dbReference>
<dbReference type="Proteomes" id="UP000319130">
    <property type="component" value="Unassembled WGS sequence"/>
</dbReference>
<dbReference type="GO" id="GO:0051536">
    <property type="term" value="F:iron-sulfur cluster binding"/>
    <property type="evidence" value="ECO:0007669"/>
    <property type="project" value="InterPro"/>
</dbReference>
<dbReference type="Gene3D" id="3.10.20.880">
    <property type="match status" value="1"/>
</dbReference>
<dbReference type="InterPro" id="IPR041414">
    <property type="entry name" value="Raco-like_middle"/>
</dbReference>
<dbReference type="AlphaFoldDB" id="A0A523WE85"/>
<dbReference type="Pfam" id="PF17650">
    <property type="entry name" value="RACo_linker"/>
    <property type="match status" value="1"/>
</dbReference>
<dbReference type="Pfam" id="PF14574">
    <property type="entry name" value="RACo_C_ter"/>
    <property type="match status" value="1"/>
</dbReference>
<comment type="caution">
    <text evidence="2">The sequence shown here is derived from an EMBL/GenBank/DDBJ whole genome shotgun (WGS) entry which is preliminary data.</text>
</comment>
<dbReference type="InterPro" id="IPR043129">
    <property type="entry name" value="ATPase_NBD"/>
</dbReference>
<dbReference type="CDD" id="cd00207">
    <property type="entry name" value="fer2"/>
    <property type="match status" value="1"/>
</dbReference>
<reference evidence="2 3" key="1">
    <citation type="submission" date="2019-03" db="EMBL/GenBank/DDBJ databases">
        <title>Metabolic potential of uncultured bacteria and archaea associated with petroleum seepage in deep-sea sediments.</title>
        <authorList>
            <person name="Dong X."/>
            <person name="Hubert C."/>
        </authorList>
    </citation>
    <scope>NUCLEOTIDE SEQUENCE [LARGE SCALE GENOMIC DNA]</scope>
    <source>
        <strain evidence="2">E29_bin52</strain>
    </source>
</reference>
<dbReference type="PANTHER" id="PTHR42895:SF2">
    <property type="entry name" value="IRON-SULFUR CLUSTER PROTEIN"/>
    <property type="match status" value="1"/>
</dbReference>
<dbReference type="InterPro" id="IPR052911">
    <property type="entry name" value="Corrinoid_activation_enz"/>
</dbReference>
<dbReference type="EMBL" id="SOIZ01000012">
    <property type="protein sequence ID" value="TET65019.1"/>
    <property type="molecule type" value="Genomic_DNA"/>
</dbReference>
<dbReference type="InterPro" id="IPR001041">
    <property type="entry name" value="2Fe-2S_ferredoxin-type"/>
</dbReference>
<accession>A0A523WE85</accession>